<name>A0ACC0TWQ3_9AGAM</name>
<accession>A0ACC0TWQ3</accession>
<reference evidence="1" key="1">
    <citation type="submission" date="2021-03" db="EMBL/GenBank/DDBJ databases">
        <title>Evolutionary priming and transition to the ectomycorrhizal habit in an iconic lineage of mushroom-forming fungi: is preadaptation a requirement?</title>
        <authorList>
            <consortium name="DOE Joint Genome Institute"/>
            <person name="Looney B.P."/>
            <person name="Miyauchi S."/>
            <person name="Morin E."/>
            <person name="Drula E."/>
            <person name="Courty P.E."/>
            <person name="Chicoki N."/>
            <person name="Fauchery L."/>
            <person name="Kohler A."/>
            <person name="Kuo A."/>
            <person name="LaButti K."/>
            <person name="Pangilinan J."/>
            <person name="Lipzen A."/>
            <person name="Riley R."/>
            <person name="Andreopoulos W."/>
            <person name="He G."/>
            <person name="Johnson J."/>
            <person name="Barry K.W."/>
            <person name="Grigoriev I.V."/>
            <person name="Nagy L."/>
            <person name="Hibbett D."/>
            <person name="Henrissat B."/>
            <person name="Matheny P.B."/>
            <person name="Labbe J."/>
            <person name="Martin A.F."/>
        </authorList>
    </citation>
    <scope>NUCLEOTIDE SEQUENCE</scope>
    <source>
        <strain evidence="1">BPL698</strain>
    </source>
</reference>
<evidence type="ECO:0000313" key="2">
    <source>
        <dbReference type="Proteomes" id="UP001207468"/>
    </source>
</evidence>
<keyword evidence="1" id="KW-0456">Lyase</keyword>
<sequence length="837" mass="93930">MIQRLPLPLFLFVLVFSFAGMAQTQVWVATNGSDTAKGTTSHPLATLAKALRQVRELRRLHDSSIQDGAHIIMEGGVYKQYEPIFIRPEDAGTPHSPTIIEAAPGEHPVISGGITIHGWKKLASFPAALPKAARGKVWVASVPLMGGRPFEFRQLWVNNTKAIRARDVSGDNMHRILHWNKAEQTCWIPTPAIAGLTNATGLEMLIQQWWAVATLRIKTMEVHGDSTKLSFYQPESRIESEHPWPAPWLSKETGNSAFYLTNALALLNEPGEWWLDIANQQLYYWPRENEDLATTTVVAPYLETLIKEEGTPDAPVSHIVFQGISFQHTGWLRPSQQGHVPLQAGMYLLDAYKLKIPGTPDKKDLENQAWVGRPAAAVTCSYADNTSFRDCRFEHLASTGLDYTKGTHDNTIEGNLFTDIGGTGVQLGVFSQEATEVHLPYIPADEREVCSNTLVQNNLITNVTNEDWGCVGIGAGFVKGLSIAHNEINNVSYSGISLGWGWTKTINVMNSNTVFANKIHHYAKHLYDVAAIYTLSAQPNTVISNNYIDSIYKAPYAHLPYHWFYIYSDEGSAYMTIQNNWCPSEKFLQNVNGPNNVWQHNGPMVVDSIRQQAGIQPAWQYLLQDNAPADKNYAINRERPVIIEVIGENNQPVDTGKLHEVLTAAAIPGNSIYQWHNHLVIYGYVNDAFSLTGKLHGAFPSALIKTYDELLYEFNRKHCSDTATAKEWSHTILTANLVADTALQREYVNYHATQFEKWPEVAQGFCNAQFQQLLVFRNGRQLMLVISIPKGESLDHLNPKTTENNPRVDEWNTRMKKYQEGIEGTKKGETWVELKEL</sequence>
<protein>
    <submittedName>
        <fullName evidence="1">Pectin lyase fold/virulence factor</fullName>
    </submittedName>
</protein>
<comment type="caution">
    <text evidence="1">The sequence shown here is derived from an EMBL/GenBank/DDBJ whole genome shotgun (WGS) entry which is preliminary data.</text>
</comment>
<dbReference type="EMBL" id="JAGFNK010000363">
    <property type="protein sequence ID" value="KAI9451719.1"/>
    <property type="molecule type" value="Genomic_DNA"/>
</dbReference>
<gene>
    <name evidence="1" type="ORF">F5148DRAFT_1333030</name>
</gene>
<proteinExistence type="predicted"/>
<evidence type="ECO:0000313" key="1">
    <source>
        <dbReference type="EMBL" id="KAI9451719.1"/>
    </source>
</evidence>
<dbReference type="Proteomes" id="UP001207468">
    <property type="component" value="Unassembled WGS sequence"/>
</dbReference>
<organism evidence="1 2">
    <name type="scientific">Russula earlei</name>
    <dbReference type="NCBI Taxonomy" id="71964"/>
    <lineage>
        <taxon>Eukaryota</taxon>
        <taxon>Fungi</taxon>
        <taxon>Dikarya</taxon>
        <taxon>Basidiomycota</taxon>
        <taxon>Agaricomycotina</taxon>
        <taxon>Agaricomycetes</taxon>
        <taxon>Russulales</taxon>
        <taxon>Russulaceae</taxon>
        <taxon>Russula</taxon>
    </lineage>
</organism>
<keyword evidence="2" id="KW-1185">Reference proteome</keyword>